<reference evidence="1 2" key="1">
    <citation type="submission" date="2016-10" db="EMBL/GenBank/DDBJ databases">
        <authorList>
            <person name="de Groot N.N."/>
        </authorList>
    </citation>
    <scope>NUCLEOTIDE SEQUENCE [LARGE SCALE GENOMIC DNA]</scope>
    <source>
        <strain evidence="1 2">CGMCC 1.10228</strain>
    </source>
</reference>
<dbReference type="InterPro" id="IPR025284">
    <property type="entry name" value="DUF4144"/>
</dbReference>
<dbReference type="EMBL" id="FNDD01000035">
    <property type="protein sequence ID" value="SDH90737.1"/>
    <property type="molecule type" value="Genomic_DNA"/>
</dbReference>
<name>A0A1G8G8M1_9VIBR</name>
<proteinExistence type="predicted"/>
<evidence type="ECO:0000313" key="2">
    <source>
        <dbReference type="Proteomes" id="UP000198854"/>
    </source>
</evidence>
<dbReference type="AlphaFoldDB" id="A0A1G8G8M1"/>
<dbReference type="Gene3D" id="2.40.10.320">
    <property type="entry name" value="Uncharacterised protein PF13642 yp_926445, N-terminal domain"/>
    <property type="match status" value="1"/>
</dbReference>
<dbReference type="OrthoDB" id="5771593at2"/>
<accession>A0A1G8G8M1</accession>
<gene>
    <name evidence="1" type="ORF">SAMN04488136_13532</name>
</gene>
<dbReference type="Proteomes" id="UP000198854">
    <property type="component" value="Unassembled WGS sequence"/>
</dbReference>
<organism evidence="1 2">
    <name type="scientific">Vibrio xiamenensis</name>
    <dbReference type="NCBI Taxonomy" id="861298"/>
    <lineage>
        <taxon>Bacteria</taxon>
        <taxon>Pseudomonadati</taxon>
        <taxon>Pseudomonadota</taxon>
        <taxon>Gammaproteobacteria</taxon>
        <taxon>Vibrionales</taxon>
        <taxon>Vibrionaceae</taxon>
        <taxon>Vibrio</taxon>
    </lineage>
</organism>
<dbReference type="STRING" id="861298.SAMN04488136_13532"/>
<keyword evidence="2" id="KW-1185">Reference proteome</keyword>
<evidence type="ECO:0000313" key="1">
    <source>
        <dbReference type="EMBL" id="SDH90737.1"/>
    </source>
</evidence>
<protein>
    <submittedName>
        <fullName evidence="1">Uncharacterized protein</fullName>
    </submittedName>
</protein>
<dbReference type="Pfam" id="PF13642">
    <property type="entry name" value="DUF4144"/>
    <property type="match status" value="1"/>
</dbReference>
<sequence>MIEFPALVKLDGDHELLFVATRQALHTDAALQGLIASDQDWLIDSKGHGFGLNTLLEHSSLEADEVKFAVKKRFTLDDVICLIREHEFSQCRVCLAKISFPDIRAAVASLAFEYP</sequence>
<dbReference type="RefSeq" id="WP_093278806.1">
    <property type="nucleotide sequence ID" value="NZ_FNDD01000035.1"/>
</dbReference>